<comment type="cofactor">
    <cofactor evidence="7">
        <name>Mg(2+)</name>
        <dbReference type="ChEBI" id="CHEBI:18420"/>
    </cofactor>
    <text evidence="7">Binds 1 Mg(2+) ion per subunit.</text>
</comment>
<feature type="binding site" evidence="7">
    <location>
        <position position="72"/>
    </location>
    <ligand>
        <name>Zn(2+)</name>
        <dbReference type="ChEBI" id="CHEBI:29105"/>
    </ligand>
</feature>
<comment type="cofactor">
    <cofactor evidence="7">
        <name>Zn(2+)</name>
        <dbReference type="ChEBI" id="CHEBI:29105"/>
    </cofactor>
    <text evidence="7">Binds 1 Zn(2+) ion per subunit.</text>
</comment>
<keyword evidence="5 7" id="KW-0804">Transcription</keyword>
<dbReference type="InterPro" id="IPR045867">
    <property type="entry name" value="DNA-dir_RpoC_beta_prime"/>
</dbReference>
<keyword evidence="7" id="KW-0862">Zinc</keyword>
<dbReference type="GO" id="GO:0003677">
    <property type="term" value="F:DNA binding"/>
    <property type="evidence" value="ECO:0007669"/>
    <property type="project" value="UniProtKB-UniRule"/>
</dbReference>
<dbReference type="InterPro" id="IPR044893">
    <property type="entry name" value="RNA_pol_Rpb1_clamp_domain"/>
</dbReference>
<accession>A0A8F5JA25</accession>
<dbReference type="PANTHER" id="PTHR19376">
    <property type="entry name" value="DNA-DIRECTED RNA POLYMERASE"/>
    <property type="match status" value="1"/>
</dbReference>
<evidence type="ECO:0000256" key="4">
    <source>
        <dbReference type="ARBA" id="ARBA00022695"/>
    </source>
</evidence>
<dbReference type="GO" id="GO:0008270">
    <property type="term" value="F:zinc ion binding"/>
    <property type="evidence" value="ECO:0007669"/>
    <property type="project" value="UniProtKB-UniRule"/>
</dbReference>
<evidence type="ECO:0000256" key="3">
    <source>
        <dbReference type="ARBA" id="ARBA00022679"/>
    </source>
</evidence>
<dbReference type="InterPro" id="IPR006592">
    <property type="entry name" value="RNA_pol_N"/>
</dbReference>
<evidence type="ECO:0000256" key="2">
    <source>
        <dbReference type="ARBA" id="ARBA00022478"/>
    </source>
</evidence>
<dbReference type="EMBL" id="MW845779">
    <property type="protein sequence ID" value="QXM17911.1"/>
    <property type="molecule type" value="Genomic_DNA"/>
</dbReference>
<feature type="binding site" evidence="7">
    <location>
        <position position="88"/>
    </location>
    <ligand>
        <name>Zn(2+)</name>
        <dbReference type="ChEBI" id="CHEBI:29105"/>
    </ligand>
</feature>
<geneLocation type="chloroplast" evidence="10"/>
<dbReference type="Gene3D" id="1.10.40.90">
    <property type="match status" value="1"/>
</dbReference>
<evidence type="ECO:0000256" key="7">
    <source>
        <dbReference type="HAMAP-Rule" id="MF_01323"/>
    </source>
</evidence>
<dbReference type="InterPro" id="IPR042102">
    <property type="entry name" value="RNA_pol_Rpb1_3_sf"/>
</dbReference>
<dbReference type="Pfam" id="PF04997">
    <property type="entry name" value="RNA_pol_Rpb1_1"/>
    <property type="match status" value="1"/>
</dbReference>
<comment type="function">
    <text evidence="1 7 8">DNA-dependent RNA polymerase catalyzes the transcription of DNA into RNA using the four ribonucleoside triphosphates as substrates.</text>
</comment>
<reference evidence="10" key="1">
    <citation type="submission" date="2021-03" db="EMBL/GenBank/DDBJ databases">
        <authorList>
            <person name="Xu Q."/>
            <person name="Chen N."/>
        </authorList>
    </citation>
    <scope>NUCLEOTIDE SEQUENCE</scope>
</reference>
<dbReference type="SUPFAM" id="SSF64484">
    <property type="entry name" value="beta and beta-prime subunits of DNA dependent RNA-polymerase"/>
    <property type="match status" value="1"/>
</dbReference>
<dbReference type="EC" id="2.7.7.6" evidence="7"/>
<dbReference type="InterPro" id="IPR034678">
    <property type="entry name" value="RNApol_RpoC1"/>
</dbReference>
<sequence length="801" mass="93610">MVRAEKEFDYIKIKLASPVRILQWSHRRLPNGQFIGEVQKSETINYRTFKPEMDGLFCERIFGPSKSLECACGKYKRVRYDGLICERCGVELTESRVRRHRMGHINLIYPVTHVWYTNSRPNYMALLLEVEQCEKRVDTGLLYYLPDIITLINTNLEFAKNPEIKELLEEIIKHKNLITWLSTDLSLKKNSQKLKRDILYSKITRNRYSEEHLESDTLIKLIKIKKKLKRLIELFRKDQFAKLFISQIFQNEYQKKFAIKSGKVNLRDNRIKRIKLASLAYFIAEDEISFYGLHWDLQQYRRSRELGFTGYPLKPYPKPKPQNRRRNTPKYLLRTTPNYLIGAVLIKKELEKLNINREILKTRRFITICSKVLHKEKPFYNGSKWFRKWEYQRIYKLRDQSIKRIRILENLQATGSNPAWMIITILPVIPPSLRPMIQLEGGRFATSDLNELYRRIITRNNRLLRLLEIDAPQLIIRNEKRMLQEAVDTLIDNGKRGKIALSANNRPLKSLSDIIKGKHGRFRQNLLGKRVDYSGRSVIVVGPSLKLNQCGLPYEMAIELFQPFIIRELINQGLASNMKVAKNLIQQNESTIDPVLEKVLASHPIFLNRAPTLHRLGIQAFEPILVQGRAIKLHPLVCSAFNADFDGDQMAVHIPLSLESQAECYMLMLAPYNFLSPANGEPIIMPSQDMVLGCYYLTVNNINGLLGSNHYFANLDDVILAYYQEQIELHTTIWVRYLEITIVPEKFIKKVVLKDKSSIEYYENLQVRKDPDGKILVQYIQTTTGRVIFNYTIQKTLKLVS</sequence>
<dbReference type="GO" id="GO:0003899">
    <property type="term" value="F:DNA-directed RNA polymerase activity"/>
    <property type="evidence" value="ECO:0007669"/>
    <property type="project" value="UniProtKB-UniRule"/>
</dbReference>
<evidence type="ECO:0000256" key="5">
    <source>
        <dbReference type="ARBA" id="ARBA00023163"/>
    </source>
</evidence>
<comment type="subunit">
    <text evidence="7">In plastids the minimal PEP RNA polymerase catalytic core is composed of four subunits: alpha, beta, beta', and beta''. When a (nuclear-encoded) sigma factor is associated with the core the holoenzyme is formed, which can initiate transcription.</text>
</comment>
<feature type="binding site" evidence="7">
    <location>
        <position position="85"/>
    </location>
    <ligand>
        <name>Zn(2+)</name>
        <dbReference type="ChEBI" id="CHEBI:29105"/>
    </ligand>
</feature>
<dbReference type="AlphaFoldDB" id="A0A8F5JA25"/>
<comment type="similarity">
    <text evidence="7">Belongs to the RNA polymerase beta' chain family. RpoC1 subfamily.</text>
</comment>
<feature type="binding site" evidence="7">
    <location>
        <position position="70"/>
    </location>
    <ligand>
        <name>Zn(2+)</name>
        <dbReference type="ChEBI" id="CHEBI:29105"/>
    </ligand>
</feature>
<dbReference type="SMART" id="SM00663">
    <property type="entry name" value="RPOLA_N"/>
    <property type="match status" value="1"/>
</dbReference>
<dbReference type="GO" id="GO:0009507">
    <property type="term" value="C:chloroplast"/>
    <property type="evidence" value="ECO:0007669"/>
    <property type="project" value="UniProtKB-SubCell"/>
</dbReference>
<keyword evidence="7" id="KW-0460">Magnesium</keyword>
<evidence type="ECO:0000256" key="6">
    <source>
        <dbReference type="ARBA" id="ARBA00048552"/>
    </source>
</evidence>
<keyword evidence="2 7" id="KW-0240">DNA-directed RNA polymerase</keyword>
<dbReference type="Pfam" id="PF04983">
    <property type="entry name" value="RNA_pol_Rpb1_3"/>
    <property type="match status" value="1"/>
</dbReference>
<comment type="catalytic activity">
    <reaction evidence="6 7 8">
        <text>RNA(n) + a ribonucleoside 5'-triphosphate = RNA(n+1) + diphosphate</text>
        <dbReference type="Rhea" id="RHEA:21248"/>
        <dbReference type="Rhea" id="RHEA-COMP:14527"/>
        <dbReference type="Rhea" id="RHEA-COMP:17342"/>
        <dbReference type="ChEBI" id="CHEBI:33019"/>
        <dbReference type="ChEBI" id="CHEBI:61557"/>
        <dbReference type="ChEBI" id="CHEBI:140395"/>
        <dbReference type="EC" id="2.7.7.6"/>
    </reaction>
</comment>
<dbReference type="Gene3D" id="1.10.274.100">
    <property type="entry name" value="RNA polymerase Rpb1, domain 3"/>
    <property type="match status" value="1"/>
</dbReference>
<evidence type="ECO:0000256" key="1">
    <source>
        <dbReference type="ARBA" id="ARBA00004026"/>
    </source>
</evidence>
<gene>
    <name evidence="7 10" type="primary">rpoC1</name>
</gene>
<keyword evidence="10" id="KW-0150">Chloroplast</keyword>
<dbReference type="GO" id="GO:0000287">
    <property type="term" value="F:magnesium ion binding"/>
    <property type="evidence" value="ECO:0007669"/>
    <property type="project" value="UniProtKB-UniRule"/>
</dbReference>
<dbReference type="Gene3D" id="4.10.860.120">
    <property type="entry name" value="RNA polymerase II, clamp domain"/>
    <property type="match status" value="1"/>
</dbReference>
<organism evidence="10">
    <name type="scientific">Chaetoceros laevisporus</name>
    <dbReference type="NCBI Taxonomy" id="1937691"/>
    <lineage>
        <taxon>Eukaryota</taxon>
        <taxon>Sar</taxon>
        <taxon>Stramenopiles</taxon>
        <taxon>Ochrophyta</taxon>
        <taxon>Bacillariophyta</taxon>
        <taxon>Coscinodiscophyceae</taxon>
        <taxon>Chaetocerotophycidae</taxon>
        <taxon>Chaetocerotales</taxon>
        <taxon>Chaetocerotaceae</taxon>
        <taxon>Chaetoceros</taxon>
    </lineage>
</organism>
<feature type="binding site" evidence="7">
    <location>
        <position position="644"/>
    </location>
    <ligand>
        <name>Mg(2+)</name>
        <dbReference type="ChEBI" id="CHEBI:18420"/>
    </ligand>
</feature>
<dbReference type="PANTHER" id="PTHR19376:SF54">
    <property type="entry name" value="DNA-DIRECTED RNA POLYMERASE SUBUNIT BETA"/>
    <property type="match status" value="1"/>
</dbReference>
<dbReference type="GO" id="GO:0000428">
    <property type="term" value="C:DNA-directed RNA polymerase complex"/>
    <property type="evidence" value="ECO:0007669"/>
    <property type="project" value="UniProtKB-KW"/>
</dbReference>
<keyword evidence="7" id="KW-0479">Metal-binding</keyword>
<dbReference type="InterPro" id="IPR007080">
    <property type="entry name" value="RNA_pol_Rpb1_1"/>
</dbReference>
<dbReference type="Pfam" id="PF00623">
    <property type="entry name" value="RNA_pol_Rpb1_2"/>
    <property type="match status" value="2"/>
</dbReference>
<feature type="binding site" evidence="7">
    <location>
        <position position="648"/>
    </location>
    <ligand>
        <name>Mg(2+)</name>
        <dbReference type="ChEBI" id="CHEBI:18420"/>
    </ligand>
</feature>
<feature type="domain" description="RNA polymerase N-terminal" evidence="9">
    <location>
        <begin position="419"/>
        <end position="698"/>
    </location>
</feature>
<comment type="subcellular location">
    <subcellularLocation>
        <location evidence="7">Plastid</location>
        <location evidence="7">Chloroplast</location>
    </subcellularLocation>
</comment>
<evidence type="ECO:0000256" key="8">
    <source>
        <dbReference type="RuleBase" id="RU004279"/>
    </source>
</evidence>
<protein>
    <recommendedName>
        <fullName evidence="7">DNA-directed RNA polymerase subunit beta'</fullName>
        <ecNumber evidence="7">2.7.7.6</ecNumber>
    </recommendedName>
    <alternativeName>
        <fullName evidence="7">PEP</fullName>
    </alternativeName>
    <alternativeName>
        <fullName evidence="7">Plastid-encoded RNA polymerase subunit beta'</fullName>
        <shortName evidence="7">RNA polymerase subunit beta'</shortName>
    </alternativeName>
</protein>
<dbReference type="InterPro" id="IPR000722">
    <property type="entry name" value="RNA_pol_asu"/>
</dbReference>
<keyword evidence="10" id="KW-0934">Plastid</keyword>
<dbReference type="HAMAP" id="MF_01323">
    <property type="entry name" value="RNApol_bact_RpoC1"/>
    <property type="match status" value="1"/>
</dbReference>
<dbReference type="Gene3D" id="2.40.40.20">
    <property type="match status" value="1"/>
</dbReference>
<evidence type="ECO:0000313" key="10">
    <source>
        <dbReference type="EMBL" id="QXM17911.1"/>
    </source>
</evidence>
<feature type="binding site" evidence="7">
    <location>
        <position position="646"/>
    </location>
    <ligand>
        <name>Mg(2+)</name>
        <dbReference type="ChEBI" id="CHEBI:18420"/>
    </ligand>
</feature>
<evidence type="ECO:0000259" key="9">
    <source>
        <dbReference type="SMART" id="SM00663"/>
    </source>
</evidence>
<keyword evidence="3 7" id="KW-0808">Transferase</keyword>
<name>A0A8F5JA25_9STRA</name>
<dbReference type="InterPro" id="IPR007066">
    <property type="entry name" value="RNA_pol_Rpb1_3"/>
</dbReference>
<proteinExistence type="inferred from homology"/>
<dbReference type="GO" id="GO:0006351">
    <property type="term" value="P:DNA-templated transcription"/>
    <property type="evidence" value="ECO:0007669"/>
    <property type="project" value="UniProtKB-UniRule"/>
</dbReference>
<keyword evidence="4 7" id="KW-0548">Nucleotidyltransferase</keyword>